<dbReference type="EMBL" id="CP042912">
    <property type="protein sequence ID" value="QEG23484.1"/>
    <property type="molecule type" value="Genomic_DNA"/>
</dbReference>
<evidence type="ECO:0000256" key="2">
    <source>
        <dbReference type="ARBA" id="ARBA00022801"/>
    </source>
</evidence>
<dbReference type="InterPro" id="IPR037031">
    <property type="entry name" value="AstB_sf"/>
</dbReference>
<keyword evidence="1" id="KW-0056">Arginine metabolism</keyword>
<dbReference type="PANTHER" id="PTHR30420:SF2">
    <property type="entry name" value="N-SUCCINYLARGININE DIHYDROLASE"/>
    <property type="match status" value="1"/>
</dbReference>
<dbReference type="Proteomes" id="UP000322214">
    <property type="component" value="Chromosome"/>
</dbReference>
<dbReference type="GO" id="GO:0006525">
    <property type="term" value="P:arginine metabolic process"/>
    <property type="evidence" value="ECO:0007669"/>
    <property type="project" value="UniProtKB-KW"/>
</dbReference>
<sequence length="436" mass="48240">MSIEINFDGLIGPTHNYAGLSHGNVASEIHQNQPSFPKKGALQGLEKMRSVASLGVPQFFLPPIDKPNFALLRELGFSGTESDMIRDCAAQNPTLLNSVYSAATMWTANAGTVTPSIDSADGKLHFTPANLSRTWHRAFDHTKMHDVMSQIFCDAGRFTIHHALPSPFAISDEGAANHTRLCKSHGHQGLHLFVFGFDPFNRDLAKPKKFPARQSRLASESIVRRHGVQHAMLVQQTPDAIDAGVFHNDVISVGNENVLLMHEHSFLDQPLVVKHVEEFFAQSGGQFFPVEFSDSELPIQDAIDSYFFNSQIVSRPSGNMTLICPQEVEETETAFKCAQRLVEDDCPIDEVQFFDLRQSMNNGGGPACLRLRVVVTEEELSLLDSTYRLDDGKAERLGNWIETHYRDTLTLEALADPALAAESANAQNELKKLLSA</sequence>
<dbReference type="STRING" id="980251.GCA_001642875_02691"/>
<dbReference type="PANTHER" id="PTHR30420">
    <property type="entry name" value="N-SUCCINYLARGININE DIHYDROLASE"/>
    <property type="match status" value="1"/>
</dbReference>
<dbReference type="GO" id="GO:0009015">
    <property type="term" value="F:N-succinylarginine dihydrolase activity"/>
    <property type="evidence" value="ECO:0007669"/>
    <property type="project" value="UniProtKB-EC"/>
</dbReference>
<gene>
    <name evidence="3" type="primary">astB</name>
    <name evidence="3" type="ORF">MFFC18_33830</name>
</gene>
<proteinExistence type="inferred from homology"/>
<dbReference type="NCBIfam" id="NF009789">
    <property type="entry name" value="PRK13281.1"/>
    <property type="match status" value="1"/>
</dbReference>
<name>A0A5B9PB15_9BACT</name>
<dbReference type="OrthoDB" id="248552at2"/>
<dbReference type="RefSeq" id="WP_075082032.1">
    <property type="nucleotide sequence ID" value="NZ_CP042912.1"/>
</dbReference>
<protein>
    <submittedName>
        <fullName evidence="3">N-succinylarginine dihydrolase</fullName>
        <ecNumber evidence="3">3.5.3.23</ecNumber>
    </submittedName>
</protein>
<organism evidence="3 4">
    <name type="scientific">Mariniblastus fucicola</name>
    <dbReference type="NCBI Taxonomy" id="980251"/>
    <lineage>
        <taxon>Bacteria</taxon>
        <taxon>Pseudomonadati</taxon>
        <taxon>Planctomycetota</taxon>
        <taxon>Planctomycetia</taxon>
        <taxon>Pirellulales</taxon>
        <taxon>Pirellulaceae</taxon>
        <taxon>Mariniblastus</taxon>
    </lineage>
</organism>
<dbReference type="EC" id="3.5.3.23" evidence="3"/>
<dbReference type="Gene3D" id="3.75.10.20">
    <property type="entry name" value="Succinylarginine dihydrolase"/>
    <property type="match status" value="1"/>
</dbReference>
<dbReference type="SUPFAM" id="SSF55909">
    <property type="entry name" value="Pentein"/>
    <property type="match status" value="1"/>
</dbReference>
<evidence type="ECO:0000256" key="1">
    <source>
        <dbReference type="ARBA" id="ARBA00022503"/>
    </source>
</evidence>
<dbReference type="Pfam" id="PF04996">
    <property type="entry name" value="AstB"/>
    <property type="match status" value="1"/>
</dbReference>
<dbReference type="HAMAP" id="MF_01172">
    <property type="entry name" value="AstB"/>
    <property type="match status" value="1"/>
</dbReference>
<evidence type="ECO:0000313" key="4">
    <source>
        <dbReference type="Proteomes" id="UP000322214"/>
    </source>
</evidence>
<evidence type="ECO:0000313" key="3">
    <source>
        <dbReference type="EMBL" id="QEG23484.1"/>
    </source>
</evidence>
<accession>A0A5B9PB15</accession>
<keyword evidence="2 3" id="KW-0378">Hydrolase</keyword>
<keyword evidence="4" id="KW-1185">Reference proteome</keyword>
<dbReference type="AlphaFoldDB" id="A0A5B9PB15"/>
<reference evidence="3 4" key="1">
    <citation type="submission" date="2019-08" db="EMBL/GenBank/DDBJ databases">
        <title>Deep-cultivation of Planctomycetes and their phenomic and genomic characterization uncovers novel biology.</title>
        <authorList>
            <person name="Wiegand S."/>
            <person name="Jogler M."/>
            <person name="Boedeker C."/>
            <person name="Pinto D."/>
            <person name="Vollmers J."/>
            <person name="Rivas-Marin E."/>
            <person name="Kohn T."/>
            <person name="Peeters S.H."/>
            <person name="Heuer A."/>
            <person name="Rast P."/>
            <person name="Oberbeckmann S."/>
            <person name="Bunk B."/>
            <person name="Jeske O."/>
            <person name="Meyerdierks A."/>
            <person name="Storesund J.E."/>
            <person name="Kallscheuer N."/>
            <person name="Luecker S."/>
            <person name="Lage O.M."/>
            <person name="Pohl T."/>
            <person name="Merkel B.J."/>
            <person name="Hornburger P."/>
            <person name="Mueller R.-W."/>
            <person name="Bruemmer F."/>
            <person name="Labrenz M."/>
            <person name="Spormann A.M."/>
            <person name="Op den Camp H."/>
            <person name="Overmann J."/>
            <person name="Amann R."/>
            <person name="Jetten M.S.M."/>
            <person name="Mascher T."/>
            <person name="Medema M.H."/>
            <person name="Devos D.P."/>
            <person name="Kaster A.-K."/>
            <person name="Ovreas L."/>
            <person name="Rohde M."/>
            <person name="Galperin M.Y."/>
            <person name="Jogler C."/>
        </authorList>
    </citation>
    <scope>NUCLEOTIDE SEQUENCE [LARGE SCALE GENOMIC DNA]</scope>
    <source>
        <strain evidence="3 4">FC18</strain>
    </source>
</reference>
<dbReference type="KEGG" id="mff:MFFC18_33830"/>
<dbReference type="InterPro" id="IPR007079">
    <property type="entry name" value="SuccinylArg_d-Hdrlase_AstB"/>
</dbReference>